<dbReference type="AlphaFoldDB" id="A0A2A2M5L3"/>
<reference evidence="1 2" key="1">
    <citation type="journal article" date="2017" name="Curr. Biol.">
        <title>Genome architecture and evolution of a unichromosomal asexual nematode.</title>
        <authorList>
            <person name="Fradin H."/>
            <person name="Zegar C."/>
            <person name="Gutwein M."/>
            <person name="Lucas J."/>
            <person name="Kovtun M."/>
            <person name="Corcoran D."/>
            <person name="Baugh L.R."/>
            <person name="Kiontke K."/>
            <person name="Gunsalus K."/>
            <person name="Fitch D.H."/>
            <person name="Piano F."/>
        </authorList>
    </citation>
    <scope>NUCLEOTIDE SEQUENCE [LARGE SCALE GENOMIC DNA]</scope>
    <source>
        <strain evidence="1">PF1309</strain>
    </source>
</reference>
<keyword evidence="2" id="KW-1185">Reference proteome</keyword>
<name>A0A2A2M5L3_9BILA</name>
<sequence length="101" mass="10901">MAWRMVVTLAWASPPRRPSRCAASASVSAGKSRLKFLPLLNSKRPWWVAWNIWPIPIGLARGTSSITASSRPCASSSSNLRLSSMATRIPGSSSACSEAWI</sequence>
<organism evidence="1 2">
    <name type="scientific">Diploscapter pachys</name>
    <dbReference type="NCBI Taxonomy" id="2018661"/>
    <lineage>
        <taxon>Eukaryota</taxon>
        <taxon>Metazoa</taxon>
        <taxon>Ecdysozoa</taxon>
        <taxon>Nematoda</taxon>
        <taxon>Chromadorea</taxon>
        <taxon>Rhabditida</taxon>
        <taxon>Rhabditina</taxon>
        <taxon>Rhabditomorpha</taxon>
        <taxon>Rhabditoidea</taxon>
        <taxon>Rhabditidae</taxon>
        <taxon>Diploscapter</taxon>
    </lineage>
</organism>
<dbReference type="EMBL" id="LIAE01004296">
    <property type="protein sequence ID" value="PAV93791.1"/>
    <property type="molecule type" value="Genomic_DNA"/>
</dbReference>
<dbReference type="Proteomes" id="UP000218231">
    <property type="component" value="Unassembled WGS sequence"/>
</dbReference>
<proteinExistence type="predicted"/>
<evidence type="ECO:0000313" key="1">
    <source>
        <dbReference type="EMBL" id="PAV93791.1"/>
    </source>
</evidence>
<evidence type="ECO:0000313" key="2">
    <source>
        <dbReference type="Proteomes" id="UP000218231"/>
    </source>
</evidence>
<comment type="caution">
    <text evidence="1">The sequence shown here is derived from an EMBL/GenBank/DDBJ whole genome shotgun (WGS) entry which is preliminary data.</text>
</comment>
<protein>
    <submittedName>
        <fullName evidence="1">Uncharacterized protein</fullName>
    </submittedName>
</protein>
<accession>A0A2A2M5L3</accession>
<gene>
    <name evidence="1" type="ORF">WR25_06385</name>
</gene>